<keyword evidence="2" id="KW-1185">Reference proteome</keyword>
<evidence type="ECO:0000313" key="2">
    <source>
        <dbReference type="Proteomes" id="UP000228945"/>
    </source>
</evidence>
<evidence type="ECO:0000313" key="1">
    <source>
        <dbReference type="EMBL" id="ATQ42960.1"/>
    </source>
</evidence>
<sequence>MTFVRGPLPRPEQAPTPVERKLVKRKAFITVEYDAEDVYGARAQEGEIRRVLADLQPGFDRIAIRFADRRQRCAPRAAAPERIWPRD</sequence>
<dbReference type="KEGG" id="cmb:CSW64_11340"/>
<protein>
    <submittedName>
        <fullName evidence="1">Uncharacterized protein</fullName>
    </submittedName>
</protein>
<gene>
    <name evidence="1" type="ORF">CSW64_11340</name>
</gene>
<proteinExistence type="predicted"/>
<organism evidence="1 2">
    <name type="scientific">Caulobacter mirabilis</name>
    <dbReference type="NCBI Taxonomy" id="69666"/>
    <lineage>
        <taxon>Bacteria</taxon>
        <taxon>Pseudomonadati</taxon>
        <taxon>Pseudomonadota</taxon>
        <taxon>Alphaproteobacteria</taxon>
        <taxon>Caulobacterales</taxon>
        <taxon>Caulobacteraceae</taxon>
        <taxon>Caulobacter</taxon>
    </lineage>
</organism>
<dbReference type="AlphaFoldDB" id="A0A2D2AY69"/>
<name>A0A2D2AY69_9CAUL</name>
<dbReference type="EMBL" id="CP024201">
    <property type="protein sequence ID" value="ATQ42960.1"/>
    <property type="molecule type" value="Genomic_DNA"/>
</dbReference>
<accession>A0A2D2AY69</accession>
<reference evidence="1 2" key="1">
    <citation type="submission" date="2017-10" db="EMBL/GenBank/DDBJ databases">
        <title>Genome sequence of Caulobacter mirabilis FWC38.</title>
        <authorList>
            <person name="Fiebig A."/>
            <person name="Crosson S."/>
        </authorList>
    </citation>
    <scope>NUCLEOTIDE SEQUENCE [LARGE SCALE GENOMIC DNA]</scope>
    <source>
        <strain evidence="1 2">FWC 38</strain>
    </source>
</reference>
<dbReference type="Proteomes" id="UP000228945">
    <property type="component" value="Chromosome"/>
</dbReference>